<evidence type="ECO:0000256" key="1">
    <source>
        <dbReference type="ARBA" id="ARBA00004193"/>
    </source>
</evidence>
<organism evidence="8 9">
    <name type="scientific">Mycolicibacterium brisbanense</name>
    <dbReference type="NCBI Taxonomy" id="146020"/>
    <lineage>
        <taxon>Bacteria</taxon>
        <taxon>Bacillati</taxon>
        <taxon>Actinomycetota</taxon>
        <taxon>Actinomycetes</taxon>
        <taxon>Mycobacteriales</taxon>
        <taxon>Mycobacteriaceae</taxon>
        <taxon>Mycolicibacterium</taxon>
    </lineage>
</organism>
<accession>A0A100VZT0</accession>
<protein>
    <submittedName>
        <fullName evidence="8">Lipoprotein LppB</fullName>
    </submittedName>
</protein>
<evidence type="ECO:0000313" key="8">
    <source>
        <dbReference type="EMBL" id="GAS89007.1"/>
    </source>
</evidence>
<evidence type="ECO:0000256" key="2">
    <source>
        <dbReference type="ARBA" id="ARBA00022475"/>
    </source>
</evidence>
<keyword evidence="6 8" id="KW-0449">Lipoprotein</keyword>
<evidence type="ECO:0000256" key="4">
    <source>
        <dbReference type="ARBA" id="ARBA00023136"/>
    </source>
</evidence>
<sequence length="209" mass="22785">MVNPRRSWRALATVSLLLCASTLMGGCQVTENPYESKTVKGDDAIQLIDGLRPKGSFETARQRITDTAAAIAERIVVAVPGQSWKFEDDPHGLDAKRQGLPCEKLTGDIARRPMADPVVFGRTFSTEEFATAHDIVRQEAATYGATDQSSLFNDQAKRDYAVTGNGYEFKLGQVKYATLEITGDCFLMQSVVNLPPGQLPPEPPIVPTP</sequence>
<evidence type="ECO:0000256" key="6">
    <source>
        <dbReference type="ARBA" id="ARBA00023288"/>
    </source>
</evidence>
<evidence type="ECO:0000256" key="7">
    <source>
        <dbReference type="SAM" id="SignalP"/>
    </source>
</evidence>
<keyword evidence="3 7" id="KW-0732">Signal</keyword>
<dbReference type="GO" id="GO:0005886">
    <property type="term" value="C:plasma membrane"/>
    <property type="evidence" value="ECO:0007669"/>
    <property type="project" value="UniProtKB-SubCell"/>
</dbReference>
<gene>
    <name evidence="8" type="ORF">RMCB_3103</name>
</gene>
<comment type="caution">
    <text evidence="8">The sequence shown here is derived from an EMBL/GenBank/DDBJ whole genome shotgun (WGS) entry which is preliminary data.</text>
</comment>
<dbReference type="EMBL" id="BCSX01000024">
    <property type="protein sequence ID" value="GAS89007.1"/>
    <property type="molecule type" value="Genomic_DNA"/>
</dbReference>
<dbReference type="RefSeq" id="WP_062829452.1">
    <property type="nucleotide sequence ID" value="NZ_BCSX01000024.1"/>
</dbReference>
<comment type="subcellular location">
    <subcellularLocation>
        <location evidence="1">Cell membrane</location>
        <topology evidence="1">Lipid-anchor</topology>
    </subcellularLocation>
</comment>
<keyword evidence="5" id="KW-0564">Palmitate</keyword>
<feature type="chain" id="PRO_5038544905" evidence="7">
    <location>
        <begin position="26"/>
        <end position="209"/>
    </location>
</feature>
<proteinExistence type="predicted"/>
<name>A0A100VZT0_9MYCO</name>
<keyword evidence="2" id="KW-1003">Cell membrane</keyword>
<dbReference type="OrthoDB" id="4619512at2"/>
<evidence type="ECO:0000256" key="5">
    <source>
        <dbReference type="ARBA" id="ARBA00023139"/>
    </source>
</evidence>
<dbReference type="AlphaFoldDB" id="A0A100VZT0"/>
<reference evidence="9" key="1">
    <citation type="journal article" date="2016" name="Genome Announc.">
        <title>Draft Genome Sequences of Five Rapidly Growing Mycobacterium Species, M. thermoresistibile, M. fortuitum subsp. acetamidolyticum, M. canariasense, M. brisbanense, and M. novocastrense.</title>
        <authorList>
            <person name="Katahira K."/>
            <person name="Ogura Y."/>
            <person name="Gotoh Y."/>
            <person name="Hayashi T."/>
        </authorList>
    </citation>
    <scope>NUCLEOTIDE SEQUENCE [LARGE SCALE GENOMIC DNA]</scope>
    <source>
        <strain evidence="9">JCM15654</strain>
    </source>
</reference>
<keyword evidence="4" id="KW-0472">Membrane</keyword>
<evidence type="ECO:0000256" key="3">
    <source>
        <dbReference type="ARBA" id="ARBA00022729"/>
    </source>
</evidence>
<reference evidence="9" key="2">
    <citation type="submission" date="2016-02" db="EMBL/GenBank/DDBJ databases">
        <title>Draft genome sequence of five rapidly growing Mycobacterium species.</title>
        <authorList>
            <person name="Katahira K."/>
            <person name="Gotou Y."/>
            <person name="Iida K."/>
            <person name="Ogura Y."/>
            <person name="Hayashi T."/>
        </authorList>
    </citation>
    <scope>NUCLEOTIDE SEQUENCE [LARGE SCALE GENOMIC DNA]</scope>
    <source>
        <strain evidence="9">JCM15654</strain>
    </source>
</reference>
<keyword evidence="9" id="KW-1185">Reference proteome</keyword>
<dbReference type="PROSITE" id="PS51257">
    <property type="entry name" value="PROKAR_LIPOPROTEIN"/>
    <property type="match status" value="1"/>
</dbReference>
<dbReference type="Gene3D" id="3.30.2030.20">
    <property type="match status" value="1"/>
</dbReference>
<dbReference type="Proteomes" id="UP000069620">
    <property type="component" value="Unassembled WGS sequence"/>
</dbReference>
<dbReference type="Pfam" id="PF16708">
    <property type="entry name" value="LppA"/>
    <property type="match status" value="1"/>
</dbReference>
<dbReference type="STRING" id="146020.RMCB_3103"/>
<dbReference type="InterPro" id="IPR032018">
    <property type="entry name" value="LppA/LppB/LprP"/>
</dbReference>
<evidence type="ECO:0000313" key="9">
    <source>
        <dbReference type="Proteomes" id="UP000069620"/>
    </source>
</evidence>
<feature type="signal peptide" evidence="7">
    <location>
        <begin position="1"/>
        <end position="25"/>
    </location>
</feature>